<evidence type="ECO:0000256" key="1">
    <source>
        <dbReference type="ARBA" id="ARBA00001947"/>
    </source>
</evidence>
<dbReference type="PRINTS" id="PR00083">
    <property type="entry name" value="HOLDHDRGNASE"/>
</dbReference>
<evidence type="ECO:0000313" key="6">
    <source>
        <dbReference type="EMBL" id="GAG35162.1"/>
    </source>
</evidence>
<dbReference type="EMBL" id="BARS01046989">
    <property type="protein sequence ID" value="GAG35162.1"/>
    <property type="molecule type" value="Genomic_DNA"/>
</dbReference>
<dbReference type="PANTHER" id="PTHR21256:SF2">
    <property type="entry name" value="HISTIDINE BIOSYNTHESIS TRIFUNCTIONAL PROTEIN"/>
    <property type="match status" value="1"/>
</dbReference>
<evidence type="ECO:0000256" key="4">
    <source>
        <dbReference type="ARBA" id="ARBA00022833"/>
    </source>
</evidence>
<dbReference type="Pfam" id="PF00815">
    <property type="entry name" value="Histidinol_dh"/>
    <property type="match status" value="1"/>
</dbReference>
<dbReference type="InterPro" id="IPR012131">
    <property type="entry name" value="Hstdl_DH"/>
</dbReference>
<dbReference type="InterPro" id="IPR016161">
    <property type="entry name" value="Ald_DH/histidinol_DH"/>
</dbReference>
<dbReference type="GO" id="GO:0051287">
    <property type="term" value="F:NAD binding"/>
    <property type="evidence" value="ECO:0007669"/>
    <property type="project" value="InterPro"/>
</dbReference>
<evidence type="ECO:0000256" key="3">
    <source>
        <dbReference type="ARBA" id="ARBA00022723"/>
    </source>
</evidence>
<feature type="non-terminal residue" evidence="6">
    <location>
        <position position="246"/>
    </location>
</feature>
<dbReference type="GO" id="GO:0004399">
    <property type="term" value="F:histidinol dehydrogenase activity"/>
    <property type="evidence" value="ECO:0007669"/>
    <property type="project" value="TreeGrafter"/>
</dbReference>
<comment type="cofactor">
    <cofactor evidence="1">
        <name>Zn(2+)</name>
        <dbReference type="ChEBI" id="CHEBI:29105"/>
    </cofactor>
</comment>
<dbReference type="AlphaFoldDB" id="X0XIE8"/>
<dbReference type="SUPFAM" id="SSF53720">
    <property type="entry name" value="ALDH-like"/>
    <property type="match status" value="1"/>
</dbReference>
<gene>
    <name evidence="6" type="ORF">S01H1_70645</name>
</gene>
<dbReference type="GO" id="GO:0005829">
    <property type="term" value="C:cytosol"/>
    <property type="evidence" value="ECO:0007669"/>
    <property type="project" value="TreeGrafter"/>
</dbReference>
<dbReference type="NCBIfam" id="TIGR00069">
    <property type="entry name" value="hisD"/>
    <property type="match status" value="1"/>
</dbReference>
<dbReference type="GO" id="GO:0046872">
    <property type="term" value="F:metal ion binding"/>
    <property type="evidence" value="ECO:0007669"/>
    <property type="project" value="UniProtKB-KW"/>
</dbReference>
<protein>
    <recommendedName>
        <fullName evidence="7">Histidinol dehydrogenase</fullName>
    </recommendedName>
</protein>
<keyword evidence="3" id="KW-0479">Metal-binding</keyword>
<dbReference type="GO" id="GO:0000105">
    <property type="term" value="P:L-histidine biosynthetic process"/>
    <property type="evidence" value="ECO:0007669"/>
    <property type="project" value="TreeGrafter"/>
</dbReference>
<proteinExistence type="inferred from homology"/>
<keyword evidence="4" id="KW-0862">Zinc</keyword>
<organism evidence="6">
    <name type="scientific">marine sediment metagenome</name>
    <dbReference type="NCBI Taxonomy" id="412755"/>
    <lineage>
        <taxon>unclassified sequences</taxon>
        <taxon>metagenomes</taxon>
        <taxon>ecological metagenomes</taxon>
    </lineage>
</organism>
<reference evidence="6" key="1">
    <citation type="journal article" date="2014" name="Front. Microbiol.">
        <title>High frequency of phylogenetically diverse reductive dehalogenase-homologous genes in deep subseafloor sedimentary metagenomes.</title>
        <authorList>
            <person name="Kawai M."/>
            <person name="Futagami T."/>
            <person name="Toyoda A."/>
            <person name="Takaki Y."/>
            <person name="Nishi S."/>
            <person name="Hori S."/>
            <person name="Arai W."/>
            <person name="Tsubouchi T."/>
            <person name="Morono Y."/>
            <person name="Uchiyama I."/>
            <person name="Ito T."/>
            <person name="Fujiyama A."/>
            <person name="Inagaki F."/>
            <person name="Takami H."/>
        </authorList>
    </citation>
    <scope>NUCLEOTIDE SEQUENCE</scope>
    <source>
        <strain evidence="6">Expedition CK06-06</strain>
    </source>
</reference>
<dbReference type="PANTHER" id="PTHR21256">
    <property type="entry name" value="HISTIDINOL DEHYDROGENASE HDH"/>
    <property type="match status" value="1"/>
</dbReference>
<dbReference type="Gene3D" id="3.40.50.1980">
    <property type="entry name" value="Nitrogenase molybdenum iron protein domain"/>
    <property type="match status" value="1"/>
</dbReference>
<dbReference type="PROSITE" id="PS00611">
    <property type="entry name" value="HISOL_DEHYDROGENASE"/>
    <property type="match status" value="1"/>
</dbReference>
<sequence length="246" mass="26941">ALIKYTKKFDKVKVSVKSLRVSESEISGAYQNIESDFATCLKVIIENITRFYRRQIKKSWKIKDADGVVLGENFYPLNRVGIYIPAAQAPLVSTVYMTVLPAKIAGVKQIALVSPPDKDGNINPHILVVANLLKVDEIYRVGGAQAIAALTFGTKSIPRVDKIIGPGNIYVTEAKRQVFGFVGVDMLAGPTELVIIASRFSDPKLVIADLKAQQEHGKAQIFLVTNSKALARGVRSQVENNGYIIL</sequence>
<evidence type="ECO:0008006" key="7">
    <source>
        <dbReference type="Google" id="ProtNLM"/>
    </source>
</evidence>
<comment type="similarity">
    <text evidence="2">Belongs to the histidinol dehydrogenase family.</text>
</comment>
<accession>X0XIE8</accession>
<comment type="caution">
    <text evidence="6">The sequence shown here is derived from an EMBL/GenBank/DDBJ whole genome shotgun (WGS) entry which is preliminary data.</text>
</comment>
<dbReference type="CDD" id="cd06572">
    <property type="entry name" value="Histidinol_dh"/>
    <property type="match status" value="1"/>
</dbReference>
<evidence type="ECO:0000256" key="5">
    <source>
        <dbReference type="ARBA" id="ARBA00023002"/>
    </source>
</evidence>
<keyword evidence="5" id="KW-0560">Oxidoreductase</keyword>
<name>X0XIE8_9ZZZZ</name>
<dbReference type="FunFam" id="3.40.50.1980:FF:000026">
    <property type="entry name" value="Histidinol dehydrogenase"/>
    <property type="match status" value="1"/>
</dbReference>
<evidence type="ECO:0000256" key="2">
    <source>
        <dbReference type="ARBA" id="ARBA00010178"/>
    </source>
</evidence>
<dbReference type="InterPro" id="IPR001692">
    <property type="entry name" value="Histidinol_DH_CS"/>
</dbReference>
<feature type="non-terminal residue" evidence="6">
    <location>
        <position position="1"/>
    </location>
</feature>